<dbReference type="EMBL" id="JAKZGP010000013">
    <property type="protein sequence ID" value="MCH7409163.1"/>
    <property type="molecule type" value="Genomic_DNA"/>
</dbReference>
<accession>A0ABS9UZH4</accession>
<feature type="transmembrane region" description="Helical" evidence="4">
    <location>
        <begin position="6"/>
        <end position="25"/>
    </location>
</feature>
<dbReference type="InterPro" id="IPR029044">
    <property type="entry name" value="Nucleotide-diphossugar_trans"/>
</dbReference>
<dbReference type="EC" id="2.4.-.-" evidence="7"/>
<dbReference type="PANTHER" id="PTHR43630:SF1">
    <property type="entry name" value="POLY-BETA-1,6-N-ACETYL-D-GLUCOSAMINE SYNTHASE"/>
    <property type="match status" value="1"/>
</dbReference>
<dbReference type="Gene3D" id="3.90.550.10">
    <property type="entry name" value="Spore Coat Polysaccharide Biosynthesis Protein SpsA, Chain A"/>
    <property type="match status" value="1"/>
</dbReference>
<keyword evidence="2 7" id="KW-0328">Glycosyltransferase</keyword>
<feature type="domain" description="Glycosyltransferase 2-like" evidence="5">
    <location>
        <begin position="44"/>
        <end position="160"/>
    </location>
</feature>
<evidence type="ECO:0000259" key="5">
    <source>
        <dbReference type="Pfam" id="PF00535"/>
    </source>
</evidence>
<gene>
    <name evidence="7" type="ORF">MM239_07150</name>
</gene>
<evidence type="ECO:0000313" key="8">
    <source>
        <dbReference type="Proteomes" id="UP001165489"/>
    </source>
</evidence>
<evidence type="ECO:0000313" key="7">
    <source>
        <dbReference type="EMBL" id="MCH7409163.1"/>
    </source>
</evidence>
<keyword evidence="4" id="KW-0812">Transmembrane</keyword>
<comment type="similarity">
    <text evidence="1">Belongs to the glycosyltransferase 2 family.</text>
</comment>
<evidence type="ECO:0000256" key="1">
    <source>
        <dbReference type="ARBA" id="ARBA00006739"/>
    </source>
</evidence>
<reference evidence="7" key="1">
    <citation type="submission" date="2022-03" db="EMBL/GenBank/DDBJ databases">
        <title>De novo assembled genomes of Belliella spp. (Cyclobacteriaceae) strains.</title>
        <authorList>
            <person name="Szabo A."/>
            <person name="Korponai K."/>
            <person name="Felfoldi T."/>
        </authorList>
    </citation>
    <scope>NUCLEOTIDE SEQUENCE</scope>
    <source>
        <strain evidence="7">DSM 111904</strain>
    </source>
</reference>
<evidence type="ECO:0000256" key="2">
    <source>
        <dbReference type="ARBA" id="ARBA00022676"/>
    </source>
</evidence>
<feature type="transmembrane region" description="Helical" evidence="4">
    <location>
        <begin position="351"/>
        <end position="372"/>
    </location>
</feature>
<keyword evidence="4" id="KW-0472">Membrane</keyword>
<keyword evidence="3 7" id="KW-0808">Transferase</keyword>
<dbReference type="Proteomes" id="UP001165489">
    <property type="component" value="Unassembled WGS sequence"/>
</dbReference>
<organism evidence="7 8">
    <name type="scientific">Belliella filtrata</name>
    <dbReference type="NCBI Taxonomy" id="2923435"/>
    <lineage>
        <taxon>Bacteria</taxon>
        <taxon>Pseudomonadati</taxon>
        <taxon>Bacteroidota</taxon>
        <taxon>Cytophagia</taxon>
        <taxon>Cytophagales</taxon>
        <taxon>Cyclobacteriaceae</taxon>
        <taxon>Belliella</taxon>
    </lineage>
</organism>
<evidence type="ECO:0000256" key="3">
    <source>
        <dbReference type="ARBA" id="ARBA00022679"/>
    </source>
</evidence>
<keyword evidence="4" id="KW-1133">Transmembrane helix</keyword>
<evidence type="ECO:0000256" key="4">
    <source>
        <dbReference type="SAM" id="Phobius"/>
    </source>
</evidence>
<dbReference type="SUPFAM" id="SSF53448">
    <property type="entry name" value="Nucleotide-diphospho-sugar transferases"/>
    <property type="match status" value="1"/>
</dbReference>
<comment type="caution">
    <text evidence="7">The sequence shown here is derived from an EMBL/GenBank/DDBJ whole genome shotgun (WGS) entry which is preliminary data.</text>
</comment>
<feature type="domain" description="Glycosyltransferase 2-like" evidence="6">
    <location>
        <begin position="204"/>
        <end position="333"/>
    </location>
</feature>
<evidence type="ECO:0000259" key="6">
    <source>
        <dbReference type="Pfam" id="PF13632"/>
    </source>
</evidence>
<name>A0ABS9UZH4_9BACT</name>
<keyword evidence="8" id="KW-1185">Reference proteome</keyword>
<dbReference type="Pfam" id="PF00535">
    <property type="entry name" value="Glycos_transf_2"/>
    <property type="match status" value="1"/>
</dbReference>
<protein>
    <submittedName>
        <fullName evidence="7">Glycosyltransferase</fullName>
        <ecNumber evidence="7">2.4.-.-</ecNumber>
    </submittedName>
</protein>
<feature type="transmembrane region" description="Helical" evidence="4">
    <location>
        <begin position="295"/>
        <end position="315"/>
    </location>
</feature>
<dbReference type="RefSeq" id="WP_241347516.1">
    <property type="nucleotide sequence ID" value="NZ_JAKZGP010000013.1"/>
</dbReference>
<dbReference type="Pfam" id="PF13632">
    <property type="entry name" value="Glyco_trans_2_3"/>
    <property type="match status" value="1"/>
</dbReference>
<dbReference type="InterPro" id="IPR001173">
    <property type="entry name" value="Glyco_trans_2-like"/>
</dbReference>
<sequence length="382" mass="43497">MTLVAIEIIGVMLVLTQLLFLIILWSTNFRGYPAKLHETWPKVTILMVARNESKILQACLHAFEKIDYPSDQLEIILADDHSEDNTGEILKQWIDGKPYAQLVSIESYIENKAVNGKANALAQMIPNASGEYLLFTDADCIVPGSWVKSMVNAATIEGDDKVKKRFKKQKPRGLVTGITQVEGLGFLAKMQNIDWLFTLGMVKVLSDTGQQVTTMGNNMLISKEAYLSVGGFGEVGFSMTEDFQIAKAIHAKGFEAIHLVSQENMVTTQAERSFAALLMQRKRWMYGAMRLPFKLKLLLALQALFLPLVILLLINYVFLGWLFWFAKWCMQSFFIILIQRKLGQKVSLLNLILFEIYYLFTAWATIVCYFWPSNTTWKGRRY</sequence>
<dbReference type="GO" id="GO:0016757">
    <property type="term" value="F:glycosyltransferase activity"/>
    <property type="evidence" value="ECO:0007669"/>
    <property type="project" value="UniProtKB-KW"/>
</dbReference>
<dbReference type="PANTHER" id="PTHR43630">
    <property type="entry name" value="POLY-BETA-1,6-N-ACETYL-D-GLUCOSAMINE SYNTHASE"/>
    <property type="match status" value="1"/>
</dbReference>
<proteinExistence type="inferred from homology"/>